<evidence type="ECO:0000256" key="3">
    <source>
        <dbReference type="ARBA" id="ARBA00004721"/>
    </source>
</evidence>
<keyword evidence="5 13" id="KW-0349">Heme</keyword>
<feature type="transmembrane region" description="Helical" evidence="14">
    <location>
        <begin position="13"/>
        <end position="33"/>
    </location>
</feature>
<dbReference type="AlphaFoldDB" id="A0A9P7KJ44"/>
<evidence type="ECO:0000256" key="1">
    <source>
        <dbReference type="ARBA" id="ARBA00001971"/>
    </source>
</evidence>
<dbReference type="PANTHER" id="PTHR24305:SF166">
    <property type="entry name" value="CYTOCHROME P450 12A4, MITOCHONDRIAL-RELATED"/>
    <property type="match status" value="1"/>
</dbReference>
<comment type="similarity">
    <text evidence="4">Belongs to the cytochrome P450 family.</text>
</comment>
<evidence type="ECO:0000256" key="13">
    <source>
        <dbReference type="PIRSR" id="PIRSR602403-1"/>
    </source>
</evidence>
<reference evidence="15" key="1">
    <citation type="submission" date="2021-02" db="EMBL/GenBank/DDBJ databases">
        <authorList>
            <person name="Nieuwenhuis M."/>
            <person name="Van De Peppel L.J.J."/>
        </authorList>
    </citation>
    <scope>NUCLEOTIDE SEQUENCE</scope>
    <source>
        <strain evidence="15">D49</strain>
    </source>
</reference>
<organism evidence="15 16">
    <name type="scientific">Sphagnurus paluster</name>
    <dbReference type="NCBI Taxonomy" id="117069"/>
    <lineage>
        <taxon>Eukaryota</taxon>
        <taxon>Fungi</taxon>
        <taxon>Dikarya</taxon>
        <taxon>Basidiomycota</taxon>
        <taxon>Agaricomycotina</taxon>
        <taxon>Agaricomycetes</taxon>
        <taxon>Agaricomycetidae</taxon>
        <taxon>Agaricales</taxon>
        <taxon>Tricholomatineae</taxon>
        <taxon>Lyophyllaceae</taxon>
        <taxon>Sphagnurus</taxon>
    </lineage>
</organism>
<dbReference type="Gene3D" id="1.10.630.10">
    <property type="entry name" value="Cytochrome P450"/>
    <property type="match status" value="1"/>
</dbReference>
<dbReference type="InterPro" id="IPR002403">
    <property type="entry name" value="Cyt_P450_E_grp-IV"/>
</dbReference>
<dbReference type="EMBL" id="JABCKI010000465">
    <property type="protein sequence ID" value="KAG5650385.1"/>
    <property type="molecule type" value="Genomic_DNA"/>
</dbReference>
<keyword evidence="8 14" id="KW-1133">Transmembrane helix</keyword>
<proteinExistence type="inferred from homology"/>
<evidence type="ECO:0000256" key="5">
    <source>
        <dbReference type="ARBA" id="ARBA00022617"/>
    </source>
</evidence>
<evidence type="ECO:0008006" key="17">
    <source>
        <dbReference type="Google" id="ProtNLM"/>
    </source>
</evidence>
<keyword evidence="10 13" id="KW-0408">Iron</keyword>
<dbReference type="GO" id="GO:0020037">
    <property type="term" value="F:heme binding"/>
    <property type="evidence" value="ECO:0007669"/>
    <property type="project" value="InterPro"/>
</dbReference>
<comment type="caution">
    <text evidence="15">The sequence shown here is derived from an EMBL/GenBank/DDBJ whole genome shotgun (WGS) entry which is preliminary data.</text>
</comment>
<evidence type="ECO:0000256" key="11">
    <source>
        <dbReference type="ARBA" id="ARBA00023033"/>
    </source>
</evidence>
<gene>
    <name evidence="15" type="ORF">H0H81_012428</name>
</gene>
<accession>A0A9P7KJ44</accession>
<dbReference type="InterPro" id="IPR001128">
    <property type="entry name" value="Cyt_P450"/>
</dbReference>
<dbReference type="PRINTS" id="PR00385">
    <property type="entry name" value="P450"/>
</dbReference>
<evidence type="ECO:0000256" key="8">
    <source>
        <dbReference type="ARBA" id="ARBA00022989"/>
    </source>
</evidence>
<dbReference type="Pfam" id="PF00067">
    <property type="entry name" value="p450"/>
    <property type="match status" value="1"/>
</dbReference>
<dbReference type="GO" id="GO:0016020">
    <property type="term" value="C:membrane"/>
    <property type="evidence" value="ECO:0007669"/>
    <property type="project" value="UniProtKB-SubCell"/>
</dbReference>
<dbReference type="GO" id="GO:0016705">
    <property type="term" value="F:oxidoreductase activity, acting on paired donors, with incorporation or reduction of molecular oxygen"/>
    <property type="evidence" value="ECO:0007669"/>
    <property type="project" value="InterPro"/>
</dbReference>
<evidence type="ECO:0000256" key="7">
    <source>
        <dbReference type="ARBA" id="ARBA00022723"/>
    </source>
</evidence>
<keyword evidence="9" id="KW-0560">Oxidoreductase</keyword>
<protein>
    <recommendedName>
        <fullName evidence="17">Cytochrome P450</fullName>
    </recommendedName>
</protein>
<comment type="pathway">
    <text evidence="3">Secondary metabolite biosynthesis; terpenoid biosynthesis.</text>
</comment>
<dbReference type="Proteomes" id="UP000717328">
    <property type="component" value="Unassembled WGS sequence"/>
</dbReference>
<dbReference type="GO" id="GO:0004497">
    <property type="term" value="F:monooxygenase activity"/>
    <property type="evidence" value="ECO:0007669"/>
    <property type="project" value="UniProtKB-KW"/>
</dbReference>
<evidence type="ECO:0000256" key="12">
    <source>
        <dbReference type="ARBA" id="ARBA00023136"/>
    </source>
</evidence>
<evidence type="ECO:0000256" key="2">
    <source>
        <dbReference type="ARBA" id="ARBA00004370"/>
    </source>
</evidence>
<keyword evidence="11" id="KW-0503">Monooxygenase</keyword>
<dbReference type="PANTHER" id="PTHR24305">
    <property type="entry name" value="CYTOCHROME P450"/>
    <property type="match status" value="1"/>
</dbReference>
<sequence length="487" mass="53716">MEVNNKHITLEDVALLVFSVSVAFVAVWLATVYRRPHTTSLKGPPSTSLMFGVTKDLFEADDTGIIYEQWEKEFGPVYSIPSTLGSQEIILCDPKAIAHHYSNDCFKYQQTPGTRVLLSHFVRFLDSIGAGGFAHNFGSLKGHASPVVAAFDSFGDVQPNAVIAISFLLAADVFPFLSKIPNERTNAFKKITGSVEAIANELLERARLEKANTADTTDKSVIGSLVRSETASLNIHLTRDEIIAQNLLILAGYETTAISLTWALIELCKNPEAQTNLREELSQLKDDPTYEQLTNGLPYLDAVASESLRLHPPVPETKREAQEDDVIPLTQPIRAADGTLIESIFIAKGTHLRVPIRALNRSETLWGKDAKAFRPSRWLDGGLSQQRASEIQGIRHLLTFIDGPRACLGRMFALTEFKVILLSRLFNALCVDAAARQAVLSVLIRNFAFELPNGPATNVGTHRAILQRPKIQGEDDARVPLLVKRVE</sequence>
<evidence type="ECO:0000256" key="14">
    <source>
        <dbReference type="SAM" id="Phobius"/>
    </source>
</evidence>
<reference evidence="15" key="2">
    <citation type="submission" date="2021-10" db="EMBL/GenBank/DDBJ databases">
        <title>Phylogenomics reveals ancestral predisposition of the termite-cultivated fungus Termitomyces towards a domesticated lifestyle.</title>
        <authorList>
            <person name="Auxier B."/>
            <person name="Grum-Grzhimaylo A."/>
            <person name="Cardenas M.E."/>
            <person name="Lodge J.D."/>
            <person name="Laessoe T."/>
            <person name="Pedersen O."/>
            <person name="Smith M.E."/>
            <person name="Kuyper T.W."/>
            <person name="Franco-Molano E.A."/>
            <person name="Baroni T.J."/>
            <person name="Aanen D.K."/>
        </authorList>
    </citation>
    <scope>NUCLEOTIDE SEQUENCE</scope>
    <source>
        <strain evidence="15">D49</strain>
    </source>
</reference>
<dbReference type="GO" id="GO:0005506">
    <property type="term" value="F:iron ion binding"/>
    <property type="evidence" value="ECO:0007669"/>
    <property type="project" value="InterPro"/>
</dbReference>
<evidence type="ECO:0000313" key="16">
    <source>
        <dbReference type="Proteomes" id="UP000717328"/>
    </source>
</evidence>
<evidence type="ECO:0000313" key="15">
    <source>
        <dbReference type="EMBL" id="KAG5650385.1"/>
    </source>
</evidence>
<evidence type="ECO:0000256" key="9">
    <source>
        <dbReference type="ARBA" id="ARBA00023002"/>
    </source>
</evidence>
<evidence type="ECO:0000256" key="4">
    <source>
        <dbReference type="ARBA" id="ARBA00010617"/>
    </source>
</evidence>
<feature type="binding site" description="axial binding residue" evidence="13">
    <location>
        <position position="407"/>
    </location>
    <ligand>
        <name>heme</name>
        <dbReference type="ChEBI" id="CHEBI:30413"/>
    </ligand>
    <ligandPart>
        <name>Fe</name>
        <dbReference type="ChEBI" id="CHEBI:18248"/>
    </ligandPart>
</feature>
<evidence type="ECO:0000256" key="10">
    <source>
        <dbReference type="ARBA" id="ARBA00023004"/>
    </source>
</evidence>
<dbReference type="PRINTS" id="PR00465">
    <property type="entry name" value="EP450IV"/>
</dbReference>
<name>A0A9P7KJ44_9AGAR</name>
<dbReference type="OrthoDB" id="1470350at2759"/>
<evidence type="ECO:0000256" key="6">
    <source>
        <dbReference type="ARBA" id="ARBA00022692"/>
    </source>
</evidence>
<dbReference type="InterPro" id="IPR036396">
    <property type="entry name" value="Cyt_P450_sf"/>
</dbReference>
<keyword evidence="6 14" id="KW-0812">Transmembrane</keyword>
<comment type="subcellular location">
    <subcellularLocation>
        <location evidence="2">Membrane</location>
    </subcellularLocation>
</comment>
<dbReference type="InterPro" id="IPR050121">
    <property type="entry name" value="Cytochrome_P450_monoxygenase"/>
</dbReference>
<keyword evidence="12 14" id="KW-0472">Membrane</keyword>
<keyword evidence="16" id="KW-1185">Reference proteome</keyword>
<keyword evidence="7 13" id="KW-0479">Metal-binding</keyword>
<dbReference type="SUPFAM" id="SSF48264">
    <property type="entry name" value="Cytochrome P450"/>
    <property type="match status" value="1"/>
</dbReference>
<comment type="cofactor">
    <cofactor evidence="1 13">
        <name>heme</name>
        <dbReference type="ChEBI" id="CHEBI:30413"/>
    </cofactor>
</comment>